<protein>
    <submittedName>
        <fullName evidence="1">Uncharacterized protein</fullName>
    </submittedName>
</protein>
<evidence type="ECO:0000313" key="2">
    <source>
        <dbReference type="Proteomes" id="UP000031366"/>
    </source>
</evidence>
<reference evidence="1 2" key="1">
    <citation type="journal article" date="2015" name="Infect. Genet. Evol.">
        <title>Genomic sequences of six botulinum neurotoxin-producing strains representing three clostridial species illustrate the mobility and diversity of botulinum neurotoxin genes.</title>
        <authorList>
            <person name="Smith T.J."/>
            <person name="Hill K.K."/>
            <person name="Xie G."/>
            <person name="Foley B.T."/>
            <person name="Williamson C.H."/>
            <person name="Foster J.T."/>
            <person name="Johnson S.L."/>
            <person name="Chertkov O."/>
            <person name="Teshima H."/>
            <person name="Gibbons H.S."/>
            <person name="Johnsky L.A."/>
            <person name="Karavis M.A."/>
            <person name="Smith L.A."/>
        </authorList>
    </citation>
    <scope>NUCLEOTIDE SEQUENCE [LARGE SCALE GENOMIC DNA]</scope>
    <source>
        <strain evidence="1 2">CDC 2741</strain>
    </source>
</reference>
<dbReference type="OrthoDB" id="9902120at2"/>
<dbReference type="Proteomes" id="UP000031366">
    <property type="component" value="Unassembled WGS sequence"/>
</dbReference>
<proteinExistence type="predicted"/>
<dbReference type="AlphaFoldDB" id="A0A0C1UEQ0"/>
<evidence type="ECO:0000313" key="1">
    <source>
        <dbReference type="EMBL" id="KIE45845.1"/>
    </source>
</evidence>
<dbReference type="RefSeq" id="WP_039634609.1">
    <property type="nucleotide sequence ID" value="NZ_AYSO01000018.1"/>
</dbReference>
<keyword evidence="2" id="KW-1185">Reference proteome</keyword>
<gene>
    <name evidence="1" type="ORF">U732_2324</name>
</gene>
<dbReference type="EMBL" id="AYSO01000018">
    <property type="protein sequence ID" value="KIE45845.1"/>
    <property type="molecule type" value="Genomic_DNA"/>
</dbReference>
<accession>A0A0C1UEQ0</accession>
<comment type="caution">
    <text evidence="1">The sequence shown here is derived from an EMBL/GenBank/DDBJ whole genome shotgun (WGS) entry which is preliminary data.</text>
</comment>
<sequence length="199" mass="22515">MGGIIVLVIIALFLCFGIHESRKIRGRKNNMYKVLGINKRDVKCNHKFLVAYGINSDINTKCTLILHTDYVFIILPTINYRISKEQLIGASLFTKDELVQRKNTESSLEHRIGVSTYGKQTEAILDALRPPTKTVKFKRNYMLISFNSNEGQEESIILAPETDSDNNFIRLTVGAFNAVYKTKPKPINSDDISSETVDL</sequence>
<name>A0A0C1UEQ0_9CLOT</name>
<organism evidence="1 2">
    <name type="scientific">Clostridium argentinense CDC 2741</name>
    <dbReference type="NCBI Taxonomy" id="1418104"/>
    <lineage>
        <taxon>Bacteria</taxon>
        <taxon>Bacillati</taxon>
        <taxon>Bacillota</taxon>
        <taxon>Clostridia</taxon>
        <taxon>Eubacteriales</taxon>
        <taxon>Clostridiaceae</taxon>
        <taxon>Clostridium</taxon>
    </lineage>
</organism>